<organism evidence="1 2">
    <name type="scientific">Morella rubra</name>
    <name type="common">Chinese bayberry</name>
    <dbReference type="NCBI Taxonomy" id="262757"/>
    <lineage>
        <taxon>Eukaryota</taxon>
        <taxon>Viridiplantae</taxon>
        <taxon>Streptophyta</taxon>
        <taxon>Embryophyta</taxon>
        <taxon>Tracheophyta</taxon>
        <taxon>Spermatophyta</taxon>
        <taxon>Magnoliopsida</taxon>
        <taxon>eudicotyledons</taxon>
        <taxon>Gunneridae</taxon>
        <taxon>Pentapetalae</taxon>
        <taxon>rosids</taxon>
        <taxon>fabids</taxon>
        <taxon>Fagales</taxon>
        <taxon>Myricaceae</taxon>
        <taxon>Morella</taxon>
    </lineage>
</organism>
<comment type="caution">
    <text evidence="1">The sequence shown here is derived from an EMBL/GenBank/DDBJ whole genome shotgun (WGS) entry which is preliminary data.</text>
</comment>
<sequence length="144" mass="15985">MTILAPALIPVPTFPTPSPFLFHHCRDLNFHPTCSIGGLIPSCTCRPLVGIIVTHFSISMFGDSKTSFQGISALAKSCEPRILPRTGTLFLHRSSKTTFSCLRSFTVSSVPKQSNEKDSFQERSDLEEISRLLSWILLSFPAER</sequence>
<protein>
    <submittedName>
        <fullName evidence="1">Uncharacterized protein</fullName>
    </submittedName>
</protein>
<gene>
    <name evidence="1" type="ORF">CJ030_MR6G013348</name>
</gene>
<dbReference type="Proteomes" id="UP000516437">
    <property type="component" value="Chromosome 6"/>
</dbReference>
<evidence type="ECO:0000313" key="2">
    <source>
        <dbReference type="Proteomes" id="UP000516437"/>
    </source>
</evidence>
<evidence type="ECO:0000313" key="1">
    <source>
        <dbReference type="EMBL" id="KAB1210257.1"/>
    </source>
</evidence>
<accession>A0A6A1VEK8</accession>
<reference evidence="1 2" key="1">
    <citation type="journal article" date="2019" name="Plant Biotechnol. J.">
        <title>The red bayberry genome and genetic basis of sex determination.</title>
        <authorList>
            <person name="Jia H.M."/>
            <person name="Jia H.J."/>
            <person name="Cai Q.L."/>
            <person name="Wang Y."/>
            <person name="Zhao H.B."/>
            <person name="Yang W.F."/>
            <person name="Wang G.Y."/>
            <person name="Li Y.H."/>
            <person name="Zhan D.L."/>
            <person name="Shen Y.T."/>
            <person name="Niu Q.F."/>
            <person name="Chang L."/>
            <person name="Qiu J."/>
            <person name="Zhao L."/>
            <person name="Xie H.B."/>
            <person name="Fu W.Y."/>
            <person name="Jin J."/>
            <person name="Li X.W."/>
            <person name="Jiao Y."/>
            <person name="Zhou C.C."/>
            <person name="Tu T."/>
            <person name="Chai C.Y."/>
            <person name="Gao J.L."/>
            <person name="Fan L.J."/>
            <person name="van de Weg E."/>
            <person name="Wang J.Y."/>
            <person name="Gao Z.S."/>
        </authorList>
    </citation>
    <scope>NUCLEOTIDE SEQUENCE [LARGE SCALE GENOMIC DNA]</scope>
    <source>
        <tissue evidence="1">Leaves</tissue>
    </source>
</reference>
<proteinExistence type="predicted"/>
<dbReference type="AlphaFoldDB" id="A0A6A1VEK8"/>
<name>A0A6A1VEK8_9ROSI</name>
<dbReference type="EMBL" id="RXIC02000024">
    <property type="protein sequence ID" value="KAB1210257.1"/>
    <property type="molecule type" value="Genomic_DNA"/>
</dbReference>
<keyword evidence="2" id="KW-1185">Reference proteome</keyword>